<sequence length="241" mass="25249">MSSTLKAGLKQLMNERDSLEADISERSARLDAAGVGLAGKLVDKEGFPRADIDVAGLRADRQRIIVLSNDHKALTAKVEQLLQQLHADSRSQKLAGSSGPMEMDADPPAEATSHPEPPSSKRPHLDAYSSSQDQMTGSAFTSAAAPFTSSGRPFAVVDEVAAGSPAAAAGVQLGDQWLSFGSPDGPKATSLPSVAAALQDFEGRAATAEFLRRGLVMRVQLTPGRWSGRGLLGCHLQALPP</sequence>
<dbReference type="PANTHER" id="PTHR12651">
    <property type="entry name" value="26S PROTEASOME NON-ATPASE REGULATORY SUBUNIT 9"/>
    <property type="match status" value="1"/>
</dbReference>
<feature type="coiled-coil region" evidence="2">
    <location>
        <begin position="2"/>
        <end position="29"/>
    </location>
</feature>
<dbReference type="Gene3D" id="2.30.42.10">
    <property type="match status" value="1"/>
</dbReference>
<dbReference type="InterPro" id="IPR040815">
    <property type="entry name" value="Nas2_N"/>
</dbReference>
<proteinExistence type="predicted"/>
<keyword evidence="2" id="KW-0175">Coiled coil</keyword>
<accession>A0AAW1SQS7</accession>
<comment type="caution">
    <text evidence="5">The sequence shown here is derived from an EMBL/GenBank/DDBJ whole genome shotgun (WGS) entry which is preliminary data.</text>
</comment>
<feature type="domain" description="Nas2 N-terminal" evidence="4">
    <location>
        <begin position="9"/>
        <end position="87"/>
    </location>
</feature>
<dbReference type="EMBL" id="JALJOV010001250">
    <property type="protein sequence ID" value="KAK9851330.1"/>
    <property type="molecule type" value="Genomic_DNA"/>
</dbReference>
<dbReference type="GO" id="GO:0070682">
    <property type="term" value="P:proteasome regulatory particle assembly"/>
    <property type="evidence" value="ECO:0007669"/>
    <property type="project" value="InterPro"/>
</dbReference>
<evidence type="ECO:0000313" key="5">
    <source>
        <dbReference type="EMBL" id="KAK9851330.1"/>
    </source>
</evidence>
<evidence type="ECO:0000259" key="4">
    <source>
        <dbReference type="Pfam" id="PF18265"/>
    </source>
</evidence>
<feature type="region of interest" description="Disordered" evidence="3">
    <location>
        <begin position="88"/>
        <end position="135"/>
    </location>
</feature>
<keyword evidence="1" id="KW-0143">Chaperone</keyword>
<dbReference type="GO" id="GO:0005737">
    <property type="term" value="C:cytoplasm"/>
    <property type="evidence" value="ECO:0007669"/>
    <property type="project" value="TreeGrafter"/>
</dbReference>
<dbReference type="Gene3D" id="6.10.140.1710">
    <property type="match status" value="1"/>
</dbReference>
<keyword evidence="6" id="KW-1185">Reference proteome</keyword>
<reference evidence="5 6" key="1">
    <citation type="journal article" date="2024" name="Nat. Commun.">
        <title>Phylogenomics reveals the evolutionary origins of lichenization in chlorophyte algae.</title>
        <authorList>
            <person name="Puginier C."/>
            <person name="Libourel C."/>
            <person name="Otte J."/>
            <person name="Skaloud P."/>
            <person name="Haon M."/>
            <person name="Grisel S."/>
            <person name="Petersen M."/>
            <person name="Berrin J.G."/>
            <person name="Delaux P.M."/>
            <person name="Dal Grande F."/>
            <person name="Keller J."/>
        </authorList>
    </citation>
    <scope>NUCLEOTIDE SEQUENCE [LARGE SCALE GENOMIC DNA]</scope>
    <source>
        <strain evidence="5 6">SAG 2523</strain>
    </source>
</reference>
<dbReference type="FunFam" id="2.30.42.10:FF:000107">
    <property type="entry name" value="26S proteasome non-ATPase regulatory subunit 9"/>
    <property type="match status" value="1"/>
</dbReference>
<evidence type="ECO:0000256" key="1">
    <source>
        <dbReference type="ARBA" id="ARBA00023186"/>
    </source>
</evidence>
<evidence type="ECO:0000256" key="3">
    <source>
        <dbReference type="SAM" id="MobiDB-lite"/>
    </source>
</evidence>
<dbReference type="AlphaFoldDB" id="A0AAW1SQS7"/>
<dbReference type="GO" id="GO:0005634">
    <property type="term" value="C:nucleus"/>
    <property type="evidence" value="ECO:0007669"/>
    <property type="project" value="TreeGrafter"/>
</dbReference>
<dbReference type="PANTHER" id="PTHR12651:SF1">
    <property type="entry name" value="26S PROTEASOME NON-ATPASE REGULATORY SUBUNIT 9"/>
    <property type="match status" value="1"/>
</dbReference>
<dbReference type="Proteomes" id="UP001485043">
    <property type="component" value="Unassembled WGS sequence"/>
</dbReference>
<evidence type="ECO:0000256" key="2">
    <source>
        <dbReference type="SAM" id="Coils"/>
    </source>
</evidence>
<protein>
    <recommendedName>
        <fullName evidence="4">Nas2 N-terminal domain-containing protein</fullName>
    </recommendedName>
</protein>
<dbReference type="SUPFAM" id="SSF50156">
    <property type="entry name" value="PDZ domain-like"/>
    <property type="match status" value="1"/>
</dbReference>
<dbReference type="Pfam" id="PF18265">
    <property type="entry name" value="Nas2_N"/>
    <property type="match status" value="1"/>
</dbReference>
<name>A0AAW1SQS7_9CHLO</name>
<gene>
    <name evidence="5" type="ORF">WJX84_008542</name>
</gene>
<dbReference type="InterPro" id="IPR035269">
    <property type="entry name" value="PSMD9"/>
</dbReference>
<dbReference type="InterPro" id="IPR036034">
    <property type="entry name" value="PDZ_sf"/>
</dbReference>
<organism evidence="5 6">
    <name type="scientific">Apatococcus fuscideae</name>
    <dbReference type="NCBI Taxonomy" id="2026836"/>
    <lineage>
        <taxon>Eukaryota</taxon>
        <taxon>Viridiplantae</taxon>
        <taxon>Chlorophyta</taxon>
        <taxon>core chlorophytes</taxon>
        <taxon>Trebouxiophyceae</taxon>
        <taxon>Chlorellales</taxon>
        <taxon>Chlorellaceae</taxon>
        <taxon>Apatococcus</taxon>
    </lineage>
</organism>
<evidence type="ECO:0000313" key="6">
    <source>
        <dbReference type="Proteomes" id="UP001485043"/>
    </source>
</evidence>